<dbReference type="EMBL" id="MBDL01000009">
    <property type="protein sequence ID" value="ODA12995.1"/>
    <property type="molecule type" value="Genomic_DNA"/>
</dbReference>
<sequence>MDAIELTASVKLGILFSGIFLWVGMLTGVWKYWQIRQSTQSRAHYYVDIAHRSSLLYAPASLILAVLAYFSAFQEWINWLCIVINLVFFSFSILSYILHGYLKDTTNQFKTPHQLGETMTLPKGLMTLAMLLLVISEVGATAILLLGLSKSFYGQ</sequence>
<dbReference type="STRING" id="1891224.BBP83_05935"/>
<accession>A0A1C3CW46</accession>
<keyword evidence="3" id="KW-1185">Reference proteome</keyword>
<protein>
    <submittedName>
        <fullName evidence="2">Uncharacterized protein</fullName>
    </submittedName>
</protein>
<feature type="transmembrane region" description="Helical" evidence="1">
    <location>
        <begin position="54"/>
        <end position="70"/>
    </location>
</feature>
<feature type="transmembrane region" description="Helical" evidence="1">
    <location>
        <begin position="128"/>
        <end position="148"/>
    </location>
</feature>
<evidence type="ECO:0000313" key="3">
    <source>
        <dbReference type="Proteomes" id="UP000186553"/>
    </source>
</evidence>
<feature type="transmembrane region" description="Helical" evidence="1">
    <location>
        <begin position="76"/>
        <end position="98"/>
    </location>
</feature>
<organism evidence="2 3">
    <name type="scientific">Acinetobacter celticus</name>
    <dbReference type="NCBI Taxonomy" id="1891224"/>
    <lineage>
        <taxon>Bacteria</taxon>
        <taxon>Pseudomonadati</taxon>
        <taxon>Pseudomonadota</taxon>
        <taxon>Gammaproteobacteria</taxon>
        <taxon>Moraxellales</taxon>
        <taxon>Moraxellaceae</taxon>
        <taxon>Acinetobacter</taxon>
    </lineage>
</organism>
<feature type="transmembrane region" description="Helical" evidence="1">
    <location>
        <begin position="12"/>
        <end position="33"/>
    </location>
</feature>
<dbReference type="Proteomes" id="UP000186553">
    <property type="component" value="Unassembled WGS sequence"/>
</dbReference>
<dbReference type="OrthoDB" id="345818at2"/>
<evidence type="ECO:0000313" key="2">
    <source>
        <dbReference type="EMBL" id="ODA12995.1"/>
    </source>
</evidence>
<dbReference type="RefSeq" id="WP_068886892.1">
    <property type="nucleotide sequence ID" value="NZ_CBCRUU010000006.1"/>
</dbReference>
<keyword evidence="1" id="KW-0472">Membrane</keyword>
<evidence type="ECO:0000256" key="1">
    <source>
        <dbReference type="SAM" id="Phobius"/>
    </source>
</evidence>
<comment type="caution">
    <text evidence="2">The sequence shown here is derived from an EMBL/GenBank/DDBJ whole genome shotgun (WGS) entry which is preliminary data.</text>
</comment>
<proteinExistence type="predicted"/>
<name>A0A1C3CW46_9GAMM</name>
<keyword evidence="1" id="KW-0812">Transmembrane</keyword>
<reference evidence="2 3" key="1">
    <citation type="submission" date="2016-07" db="EMBL/GenBank/DDBJ databases">
        <title>Acinetobacter sp. ANC 4603.</title>
        <authorList>
            <person name="Radolfova-Krizova L."/>
            <person name="Nemec A."/>
        </authorList>
    </citation>
    <scope>NUCLEOTIDE SEQUENCE [LARGE SCALE GENOMIC DNA]</scope>
    <source>
        <strain evidence="2 3">ANC 4603</strain>
    </source>
</reference>
<gene>
    <name evidence="2" type="ORF">BBP83_05935</name>
</gene>
<keyword evidence="1" id="KW-1133">Transmembrane helix</keyword>
<dbReference type="AlphaFoldDB" id="A0A1C3CW46"/>